<feature type="non-terminal residue" evidence="2">
    <location>
        <position position="293"/>
    </location>
</feature>
<dbReference type="PANTHER" id="PTHR42860">
    <property type="entry name" value="VITAMIN B12-BINDING PROTEIN"/>
    <property type="match status" value="1"/>
</dbReference>
<name>A0A382KCU9_9ZZZZ</name>
<dbReference type="PROSITE" id="PS50983">
    <property type="entry name" value="FE_B12_PBP"/>
    <property type="match status" value="1"/>
</dbReference>
<protein>
    <recommendedName>
        <fullName evidence="1">Fe/B12 periplasmic-binding domain-containing protein</fullName>
    </recommendedName>
</protein>
<dbReference type="InterPro" id="IPR051030">
    <property type="entry name" value="Vitamin_B12-ABC_binding"/>
</dbReference>
<feature type="domain" description="Fe/B12 periplasmic-binding" evidence="1">
    <location>
        <begin position="6"/>
        <end position="290"/>
    </location>
</feature>
<dbReference type="Pfam" id="PF01497">
    <property type="entry name" value="Peripla_BP_2"/>
    <property type="match status" value="1"/>
</dbReference>
<dbReference type="AlphaFoldDB" id="A0A382KCU9"/>
<evidence type="ECO:0000259" key="1">
    <source>
        <dbReference type="PROSITE" id="PS50983"/>
    </source>
</evidence>
<accession>A0A382KCU9</accession>
<organism evidence="2">
    <name type="scientific">marine metagenome</name>
    <dbReference type="NCBI Taxonomy" id="408172"/>
    <lineage>
        <taxon>unclassified sequences</taxon>
        <taxon>metagenomes</taxon>
        <taxon>ecological metagenomes</taxon>
    </lineage>
</organism>
<dbReference type="SUPFAM" id="SSF53807">
    <property type="entry name" value="Helical backbone' metal receptor"/>
    <property type="match status" value="1"/>
</dbReference>
<dbReference type="InterPro" id="IPR002491">
    <property type="entry name" value="ABC_transptr_periplasmic_BD"/>
</dbReference>
<dbReference type="EMBL" id="UINC01079643">
    <property type="protein sequence ID" value="SVC21836.1"/>
    <property type="molecule type" value="Genomic_DNA"/>
</dbReference>
<evidence type="ECO:0000313" key="2">
    <source>
        <dbReference type="EMBL" id="SVC21836.1"/>
    </source>
</evidence>
<feature type="non-terminal residue" evidence="2">
    <location>
        <position position="1"/>
    </location>
</feature>
<dbReference type="CDD" id="cd01144">
    <property type="entry name" value="BtuF"/>
    <property type="match status" value="1"/>
</dbReference>
<reference evidence="2" key="1">
    <citation type="submission" date="2018-05" db="EMBL/GenBank/DDBJ databases">
        <authorList>
            <person name="Lanie J.A."/>
            <person name="Ng W.-L."/>
            <person name="Kazmierczak K.M."/>
            <person name="Andrzejewski T.M."/>
            <person name="Davidsen T.M."/>
            <person name="Wayne K.J."/>
            <person name="Tettelin H."/>
            <person name="Glass J.I."/>
            <person name="Rusch D."/>
            <person name="Podicherti R."/>
            <person name="Tsui H.-C.T."/>
            <person name="Winkler M.E."/>
        </authorList>
    </citation>
    <scope>NUCLEOTIDE SEQUENCE</scope>
</reference>
<gene>
    <name evidence="2" type="ORF">METZ01_LOCUS274690</name>
</gene>
<dbReference type="PANTHER" id="PTHR42860:SF1">
    <property type="entry name" value="VITAMIN B12-BINDING PROTEIN"/>
    <property type="match status" value="1"/>
</dbReference>
<sequence>VTTTMRICSLLPSTTEIVCALGLKENLVGITHECDYPQDISEIQVVTKNLIDHSGSNSQEINRHISEALHSGSGIYAIDNKSLESTNPDLILTQELCEVCAVSYSQVKESVRTLSGTQTVLSFEPSNIEGILDSIVRIGKHTNTEPNAKTLVSEAHGRIDAVKSKCSDSAINPRVLGLEWLEPPFIGGHWVPEMIEIAGGTPALGDQEAPSMEITWDQALASSPEIIVLMVCGFDLKRTVEEFHLLSESEFWKKYDGEIYAVDGSAYFSRPGPRIIDGIEILSEIIHPNIFQR</sequence>
<proteinExistence type="predicted"/>
<dbReference type="Gene3D" id="3.40.50.1980">
    <property type="entry name" value="Nitrogenase molybdenum iron protein domain"/>
    <property type="match status" value="2"/>
</dbReference>